<organism evidence="2 3">
    <name type="scientific">Sorghum bicolor</name>
    <name type="common">Sorghum</name>
    <name type="synonym">Sorghum vulgare</name>
    <dbReference type="NCBI Taxonomy" id="4558"/>
    <lineage>
        <taxon>Eukaryota</taxon>
        <taxon>Viridiplantae</taxon>
        <taxon>Streptophyta</taxon>
        <taxon>Embryophyta</taxon>
        <taxon>Tracheophyta</taxon>
        <taxon>Spermatophyta</taxon>
        <taxon>Magnoliopsida</taxon>
        <taxon>Liliopsida</taxon>
        <taxon>Poales</taxon>
        <taxon>Poaceae</taxon>
        <taxon>PACMAD clade</taxon>
        <taxon>Panicoideae</taxon>
        <taxon>Andropogonodae</taxon>
        <taxon>Andropogoneae</taxon>
        <taxon>Sorghinae</taxon>
        <taxon>Sorghum</taxon>
    </lineage>
</organism>
<dbReference type="Proteomes" id="UP000000768">
    <property type="component" value="Chromosome 2"/>
</dbReference>
<reference evidence="3" key="2">
    <citation type="journal article" date="2018" name="Plant J.">
        <title>The Sorghum bicolor reference genome: improved assembly, gene annotations, a transcriptome atlas, and signatures of genome organization.</title>
        <authorList>
            <person name="McCormick R.F."/>
            <person name="Truong S.K."/>
            <person name="Sreedasyam A."/>
            <person name="Jenkins J."/>
            <person name="Shu S."/>
            <person name="Sims D."/>
            <person name="Kennedy M."/>
            <person name="Amirebrahimi M."/>
            <person name="Weers B.D."/>
            <person name="McKinley B."/>
            <person name="Mattison A."/>
            <person name="Morishige D.T."/>
            <person name="Grimwood J."/>
            <person name="Schmutz J."/>
            <person name="Mullet J.E."/>
        </authorList>
    </citation>
    <scope>NUCLEOTIDE SEQUENCE [LARGE SCALE GENOMIC DNA]</scope>
    <source>
        <strain evidence="3">cv. BTx623</strain>
    </source>
</reference>
<accession>A0A1B6QAK7</accession>
<evidence type="ECO:0000313" key="3">
    <source>
        <dbReference type="Proteomes" id="UP000000768"/>
    </source>
</evidence>
<name>A0A1B6QAK7_SORBI</name>
<feature type="region of interest" description="Disordered" evidence="1">
    <location>
        <begin position="16"/>
        <end position="75"/>
    </location>
</feature>
<keyword evidence="3" id="KW-1185">Reference proteome</keyword>
<protein>
    <submittedName>
        <fullName evidence="2">Uncharacterized protein</fullName>
    </submittedName>
</protein>
<dbReference type="InParanoid" id="A0A1B6QAK7"/>
<dbReference type="EMBL" id="CM000761">
    <property type="protein sequence ID" value="KXG34962.1"/>
    <property type="molecule type" value="Genomic_DNA"/>
</dbReference>
<gene>
    <name evidence="2" type="ORF">SORBI_3002G115100</name>
</gene>
<reference evidence="2 3" key="1">
    <citation type="journal article" date="2009" name="Nature">
        <title>The Sorghum bicolor genome and the diversification of grasses.</title>
        <authorList>
            <person name="Paterson A.H."/>
            <person name="Bowers J.E."/>
            <person name="Bruggmann R."/>
            <person name="Dubchak I."/>
            <person name="Grimwood J."/>
            <person name="Gundlach H."/>
            <person name="Haberer G."/>
            <person name="Hellsten U."/>
            <person name="Mitros T."/>
            <person name="Poliakov A."/>
            <person name="Schmutz J."/>
            <person name="Spannagl M."/>
            <person name="Tang H."/>
            <person name="Wang X."/>
            <person name="Wicker T."/>
            <person name="Bharti A.K."/>
            <person name="Chapman J."/>
            <person name="Feltus F.A."/>
            <person name="Gowik U."/>
            <person name="Grigoriev I.V."/>
            <person name="Lyons E."/>
            <person name="Maher C.A."/>
            <person name="Martis M."/>
            <person name="Narechania A."/>
            <person name="Otillar R.P."/>
            <person name="Penning B.W."/>
            <person name="Salamov A.A."/>
            <person name="Wang Y."/>
            <person name="Zhang L."/>
            <person name="Carpita N.C."/>
            <person name="Freeling M."/>
            <person name="Gingle A.R."/>
            <person name="Hash C.T."/>
            <person name="Keller B."/>
            <person name="Klein P."/>
            <person name="Kresovich S."/>
            <person name="McCann M.C."/>
            <person name="Ming R."/>
            <person name="Peterson D.G."/>
            <person name="Mehboob-ur-Rahman"/>
            <person name="Ware D."/>
            <person name="Westhoff P."/>
            <person name="Mayer K.F."/>
            <person name="Messing J."/>
            <person name="Rokhsar D.S."/>
        </authorList>
    </citation>
    <scope>NUCLEOTIDE SEQUENCE [LARGE SCALE GENOMIC DNA]</scope>
    <source>
        <strain evidence="3">cv. BTx623</strain>
    </source>
</reference>
<evidence type="ECO:0000256" key="1">
    <source>
        <dbReference type="SAM" id="MobiDB-lite"/>
    </source>
</evidence>
<sequence length="75" mass="8166">MSRYFFRSILISRSWGRSQADASPLPPSHGSGRTPFFRRMSPASPPPRTLLVSSPSPPHPHSSSSQLVAIAVLKP</sequence>
<dbReference type="Gramene" id="KXG34962">
    <property type="protein sequence ID" value="KXG34962"/>
    <property type="gene ID" value="SORBI_3002G115100"/>
</dbReference>
<proteinExistence type="predicted"/>
<evidence type="ECO:0000313" key="2">
    <source>
        <dbReference type="EMBL" id="KXG34962.1"/>
    </source>
</evidence>
<dbReference type="AlphaFoldDB" id="A0A1B6QAK7"/>